<dbReference type="AlphaFoldDB" id="Q1QIA1"/>
<dbReference type="RefSeq" id="WP_011511699.1">
    <property type="nucleotide sequence ID" value="NC_007964.1"/>
</dbReference>
<dbReference type="EMBL" id="CP000319">
    <property type="protein sequence ID" value="ABE64046.1"/>
    <property type="molecule type" value="Genomic_DNA"/>
</dbReference>
<reference evidence="1 2" key="1">
    <citation type="submission" date="2006-03" db="EMBL/GenBank/DDBJ databases">
        <title>Complete sequence of chromosome of Nitrobacter hamburgensis X14.</title>
        <authorList>
            <consortium name="US DOE Joint Genome Institute"/>
            <person name="Copeland A."/>
            <person name="Lucas S."/>
            <person name="Lapidus A."/>
            <person name="Barry K."/>
            <person name="Detter J.C."/>
            <person name="Glavina del Rio T."/>
            <person name="Hammon N."/>
            <person name="Israni S."/>
            <person name="Dalin E."/>
            <person name="Tice H."/>
            <person name="Pitluck S."/>
            <person name="Chain P."/>
            <person name="Malfatti S."/>
            <person name="Shin M."/>
            <person name="Vergez L."/>
            <person name="Schmutz J."/>
            <person name="Larimer F."/>
            <person name="Land M."/>
            <person name="Hauser L."/>
            <person name="Kyrpides N."/>
            <person name="Ivanova N."/>
            <person name="Ward B."/>
            <person name="Arp D."/>
            <person name="Klotz M."/>
            <person name="Stein L."/>
            <person name="O'Mullan G."/>
            <person name="Starkenburg S."/>
            <person name="Sayavedra L."/>
            <person name="Poret-Peterson A.T."/>
            <person name="Gentry M.E."/>
            <person name="Bruce D."/>
            <person name="Richardson P."/>
        </authorList>
    </citation>
    <scope>NUCLEOTIDE SEQUENCE [LARGE SCALE GENOMIC DNA]</scope>
    <source>
        <strain evidence="2">DSM 10229 / NCIMB 13809 / X14</strain>
    </source>
</reference>
<sequence>MSNNAEILAKVIMDIKAILDIEKVLTDELNCVGKSRNPGLVEDLLLVMDKADAVRAAQRIQAGYSGLKVVKQENEVA</sequence>
<proteinExistence type="predicted"/>
<protein>
    <submittedName>
        <fullName evidence="1">Uncharacterized protein</fullName>
    </submittedName>
</protein>
<gene>
    <name evidence="1" type="ordered locus">Nham_3314</name>
</gene>
<keyword evidence="2" id="KW-1185">Reference proteome</keyword>
<organism evidence="1 2">
    <name type="scientific">Nitrobacter hamburgensis (strain DSM 10229 / NCIMB 13809 / X14)</name>
    <dbReference type="NCBI Taxonomy" id="323097"/>
    <lineage>
        <taxon>Bacteria</taxon>
        <taxon>Pseudomonadati</taxon>
        <taxon>Pseudomonadota</taxon>
        <taxon>Alphaproteobacteria</taxon>
        <taxon>Hyphomicrobiales</taxon>
        <taxon>Nitrobacteraceae</taxon>
        <taxon>Nitrobacter</taxon>
    </lineage>
</organism>
<dbReference type="KEGG" id="nha:Nham_3314"/>
<accession>Q1QIA1</accession>
<name>Q1QIA1_NITHX</name>
<evidence type="ECO:0000313" key="2">
    <source>
        <dbReference type="Proteomes" id="UP000001953"/>
    </source>
</evidence>
<dbReference type="HOGENOM" id="CLU_2634492_0_0_5"/>
<evidence type="ECO:0000313" key="1">
    <source>
        <dbReference type="EMBL" id="ABE64046.1"/>
    </source>
</evidence>
<dbReference type="Proteomes" id="UP000001953">
    <property type="component" value="Chromosome"/>
</dbReference>